<evidence type="ECO:0000256" key="2">
    <source>
        <dbReference type="ARBA" id="ARBA00022475"/>
    </source>
</evidence>
<dbReference type="NCBIfam" id="TIGR00360">
    <property type="entry name" value="ComEC_N-term"/>
    <property type="match status" value="1"/>
</dbReference>
<evidence type="ECO:0000256" key="3">
    <source>
        <dbReference type="ARBA" id="ARBA00022692"/>
    </source>
</evidence>
<dbReference type="Gene3D" id="3.60.15.10">
    <property type="entry name" value="Ribonuclease Z/Hydroxyacylglutathione hydrolase-like"/>
    <property type="match status" value="1"/>
</dbReference>
<feature type="transmembrane region" description="Helical" evidence="6">
    <location>
        <begin position="281"/>
        <end position="301"/>
    </location>
</feature>
<keyword evidence="2" id="KW-1003">Cell membrane</keyword>
<gene>
    <name evidence="8" type="ORF">OIK42_09175</name>
</gene>
<reference evidence="8 9" key="1">
    <citation type="submission" date="2022-10" db="EMBL/GenBank/DDBJ databases">
        <title>Alteromonas sp. chi3 Genome sequencing.</title>
        <authorList>
            <person name="Park S."/>
        </authorList>
    </citation>
    <scope>NUCLEOTIDE SEQUENCE [LARGE SCALE GENOMIC DNA]</scope>
    <source>
        <strain evidence="9">chi3</strain>
    </source>
</reference>
<evidence type="ECO:0000313" key="8">
    <source>
        <dbReference type="EMBL" id="MDC8830931.1"/>
    </source>
</evidence>
<sequence length="771" mass="85722">MNGRIIGIAATGYCCATVSARWWPSLPSIVWQCCLLLTTGIILIACFGRHYYTSNRTPKSWWYCSAMLAGLCTGSLWAASLGQSYLTWQQLDGEIQQDVIIEGRITRYQVYPDLQRLILDNVVQDGHSWPASRQILLNDYRPDRRFKRGQWITGQVRIRPARALANPAGFDAQQWYVSQQIVKTGYVRHALQLIEPDLSLRGRLQMRLITSLMPGKKWLNALLFGDREQFSKADWGLLQRTGTAHLFAISGLHLMIVAALSLLLVRAVVLLVATTRLPLLANFRPVSVIVMLSCCGFYGYLAHWQVAVVRAFIMVAIGAALFLLARRISRMQVLIFTLALNIALTPFAVYGSALYLSIGAVGIILLYYWRWQLLVRKPVWIQCIALQFALTIGMMPLVGGLLGQVSLLSPFINILLVPVMSMLIVPGCMLGLLLSVMGPLQPFGDAVLNTTGRLLEWIMVLLAGIDERYASGTALPLGDPGYALAGVVVICLAVLPVFYGQRRLLLVAVLASSQLSSDVLWSNTPWQVHFFDVGQGSATLITRNHEALLIDTGAGYGAGNNYVERVIEPFLQAGGYTLKQVYLSHLDNDHAGGLPALQRLYPALPVFTPHNGCTQGQQHQWQALQIRVLWPPADSQRLSENDRSCVLLIGDDKHKVLLPGDIEQHAESALLAGKQALRASVLLAPHHGSNTSSSAQFIARVDPQYVVYSQGWLNRWGFPDERVRARYQHLNASEILISKSGYVRLSMGRVISTERFRNGKNAKWFHKTFSN</sequence>
<dbReference type="CDD" id="cd07731">
    <property type="entry name" value="ComA-like_MBL-fold"/>
    <property type="match status" value="1"/>
</dbReference>
<dbReference type="InterPro" id="IPR004797">
    <property type="entry name" value="Competence_ComEC/Rec2"/>
</dbReference>
<protein>
    <submittedName>
        <fullName evidence="8">DNA internalization-related competence protein ComEC/Rec2</fullName>
    </submittedName>
</protein>
<dbReference type="InterPro" id="IPR001279">
    <property type="entry name" value="Metallo-B-lactamas"/>
</dbReference>
<feature type="transmembrane region" description="Helical" evidence="6">
    <location>
        <begin position="29"/>
        <end position="48"/>
    </location>
</feature>
<dbReference type="PANTHER" id="PTHR30619:SF1">
    <property type="entry name" value="RECOMBINATION PROTEIN 2"/>
    <property type="match status" value="1"/>
</dbReference>
<dbReference type="Proteomes" id="UP001218788">
    <property type="component" value="Unassembled WGS sequence"/>
</dbReference>
<dbReference type="RefSeq" id="WP_273639920.1">
    <property type="nucleotide sequence ID" value="NZ_JAQQXP010000001.1"/>
</dbReference>
<keyword evidence="9" id="KW-1185">Reference proteome</keyword>
<feature type="transmembrane region" description="Helical" evidence="6">
    <location>
        <begin position="354"/>
        <end position="371"/>
    </location>
</feature>
<dbReference type="Pfam" id="PF13567">
    <property type="entry name" value="DUF4131"/>
    <property type="match status" value="1"/>
</dbReference>
<feature type="transmembrane region" description="Helical" evidence="6">
    <location>
        <begin position="60"/>
        <end position="79"/>
    </location>
</feature>
<dbReference type="SUPFAM" id="SSF56281">
    <property type="entry name" value="Metallo-hydrolase/oxidoreductase"/>
    <property type="match status" value="1"/>
</dbReference>
<keyword evidence="5 6" id="KW-0472">Membrane</keyword>
<feature type="transmembrane region" description="Helical" evidence="6">
    <location>
        <begin position="383"/>
        <end position="405"/>
    </location>
</feature>
<feature type="transmembrane region" description="Helical" evidence="6">
    <location>
        <begin position="480"/>
        <end position="499"/>
    </location>
</feature>
<evidence type="ECO:0000256" key="4">
    <source>
        <dbReference type="ARBA" id="ARBA00022989"/>
    </source>
</evidence>
<dbReference type="InterPro" id="IPR036866">
    <property type="entry name" value="RibonucZ/Hydroxyglut_hydro"/>
</dbReference>
<dbReference type="InterPro" id="IPR004477">
    <property type="entry name" value="ComEC_N"/>
</dbReference>
<dbReference type="NCBIfam" id="TIGR00361">
    <property type="entry name" value="ComEC_Rec2"/>
    <property type="match status" value="1"/>
</dbReference>
<feature type="transmembrane region" description="Helical" evidence="6">
    <location>
        <begin position="244"/>
        <end position="269"/>
    </location>
</feature>
<organism evidence="8 9">
    <name type="scientific">Alteromonas gilva</name>
    <dbReference type="NCBI Taxonomy" id="2987522"/>
    <lineage>
        <taxon>Bacteria</taxon>
        <taxon>Pseudomonadati</taxon>
        <taxon>Pseudomonadota</taxon>
        <taxon>Gammaproteobacteria</taxon>
        <taxon>Alteromonadales</taxon>
        <taxon>Alteromonadaceae</taxon>
        <taxon>Alteromonas/Salinimonas group</taxon>
        <taxon>Alteromonas</taxon>
    </lineage>
</organism>
<evidence type="ECO:0000256" key="5">
    <source>
        <dbReference type="ARBA" id="ARBA00023136"/>
    </source>
</evidence>
<feature type="transmembrane region" description="Helical" evidence="6">
    <location>
        <begin position="307"/>
        <end position="324"/>
    </location>
</feature>
<evidence type="ECO:0000259" key="7">
    <source>
        <dbReference type="SMART" id="SM00849"/>
    </source>
</evidence>
<dbReference type="InterPro" id="IPR025405">
    <property type="entry name" value="DUF4131"/>
</dbReference>
<dbReference type="Pfam" id="PF00753">
    <property type="entry name" value="Lactamase_B"/>
    <property type="match status" value="1"/>
</dbReference>
<dbReference type="Pfam" id="PF03772">
    <property type="entry name" value="Competence"/>
    <property type="match status" value="1"/>
</dbReference>
<accession>A0ABT5L3F1</accession>
<dbReference type="SMART" id="SM00849">
    <property type="entry name" value="Lactamase_B"/>
    <property type="match status" value="1"/>
</dbReference>
<comment type="caution">
    <text evidence="8">The sequence shown here is derived from an EMBL/GenBank/DDBJ whole genome shotgun (WGS) entry which is preliminary data.</text>
</comment>
<dbReference type="InterPro" id="IPR035681">
    <property type="entry name" value="ComA-like_MBL"/>
</dbReference>
<proteinExistence type="predicted"/>
<dbReference type="InterPro" id="IPR052159">
    <property type="entry name" value="Competence_DNA_uptake"/>
</dbReference>
<evidence type="ECO:0000313" key="9">
    <source>
        <dbReference type="Proteomes" id="UP001218788"/>
    </source>
</evidence>
<feature type="transmembrane region" description="Helical" evidence="6">
    <location>
        <begin position="411"/>
        <end position="434"/>
    </location>
</feature>
<keyword evidence="4 6" id="KW-1133">Transmembrane helix</keyword>
<name>A0ABT5L3F1_9ALTE</name>
<feature type="transmembrane region" description="Helical" evidence="6">
    <location>
        <begin position="5"/>
        <end position="23"/>
    </location>
</feature>
<comment type="subcellular location">
    <subcellularLocation>
        <location evidence="1">Cell membrane</location>
        <topology evidence="1">Multi-pass membrane protein</topology>
    </subcellularLocation>
</comment>
<evidence type="ECO:0000256" key="1">
    <source>
        <dbReference type="ARBA" id="ARBA00004651"/>
    </source>
</evidence>
<keyword evidence="3 6" id="KW-0812">Transmembrane</keyword>
<dbReference type="EMBL" id="JAQQXP010000001">
    <property type="protein sequence ID" value="MDC8830931.1"/>
    <property type="molecule type" value="Genomic_DNA"/>
</dbReference>
<evidence type="ECO:0000256" key="6">
    <source>
        <dbReference type="SAM" id="Phobius"/>
    </source>
</evidence>
<dbReference type="PANTHER" id="PTHR30619">
    <property type="entry name" value="DNA INTERNALIZATION/COMPETENCE PROTEIN COMEC/REC2"/>
    <property type="match status" value="1"/>
</dbReference>
<feature type="domain" description="Metallo-beta-lactamase" evidence="7">
    <location>
        <begin position="535"/>
        <end position="712"/>
    </location>
</feature>